<organism evidence="1 2">
    <name type="scientific">Toxocara canis</name>
    <name type="common">Canine roundworm</name>
    <dbReference type="NCBI Taxonomy" id="6265"/>
    <lineage>
        <taxon>Eukaryota</taxon>
        <taxon>Metazoa</taxon>
        <taxon>Ecdysozoa</taxon>
        <taxon>Nematoda</taxon>
        <taxon>Chromadorea</taxon>
        <taxon>Rhabditida</taxon>
        <taxon>Spirurina</taxon>
        <taxon>Ascaridomorpha</taxon>
        <taxon>Ascaridoidea</taxon>
        <taxon>Toxocaridae</taxon>
        <taxon>Toxocara</taxon>
    </lineage>
</organism>
<sequence>MGCEYSCVSARQRRIVGCTPTATIVGIRKGNVKVVKENLPKLNPNEIFFSTAKLNLNKRQIDLMKRHWSETLMAQREDIFHKAMLLSIESSPKMNEVIACQRYCYRDLTKWPKLNTLCQAQREFFRLIIIDLELSENEVVKEATRLGRTHASMAQYGLKPHFLDIWNQQFLKLLENLKMDDEYEKHEYIEAWSTLNCFVIEWMNYTYSREMEQRRKIIVSN</sequence>
<accession>A0A0B2VMJ8</accession>
<evidence type="ECO:0000313" key="2">
    <source>
        <dbReference type="Proteomes" id="UP000031036"/>
    </source>
</evidence>
<reference evidence="1 2" key="1">
    <citation type="submission" date="2014-11" db="EMBL/GenBank/DDBJ databases">
        <title>Genetic blueprint of the zoonotic pathogen Toxocara canis.</title>
        <authorList>
            <person name="Zhu X.-Q."/>
            <person name="Korhonen P.K."/>
            <person name="Cai H."/>
            <person name="Young N.D."/>
            <person name="Nejsum P."/>
            <person name="von Samson-Himmelstjerna G."/>
            <person name="Boag P.R."/>
            <person name="Tan P."/>
            <person name="Li Q."/>
            <person name="Min J."/>
            <person name="Yang Y."/>
            <person name="Wang X."/>
            <person name="Fang X."/>
            <person name="Hall R.S."/>
            <person name="Hofmann A."/>
            <person name="Sternberg P.W."/>
            <person name="Jex A.R."/>
            <person name="Gasser R.B."/>
        </authorList>
    </citation>
    <scope>NUCLEOTIDE SEQUENCE [LARGE SCALE GENOMIC DNA]</scope>
    <source>
        <strain evidence="1">PN_DK_2014</strain>
    </source>
</reference>
<evidence type="ECO:0008006" key="3">
    <source>
        <dbReference type="Google" id="ProtNLM"/>
    </source>
</evidence>
<dbReference type="GO" id="GO:0019825">
    <property type="term" value="F:oxygen binding"/>
    <property type="evidence" value="ECO:0007669"/>
    <property type="project" value="InterPro"/>
</dbReference>
<dbReference type="OrthoDB" id="5858596at2759"/>
<dbReference type="Proteomes" id="UP000031036">
    <property type="component" value="Unassembled WGS sequence"/>
</dbReference>
<name>A0A0B2VMJ8_TOXCA</name>
<protein>
    <recommendedName>
        <fullName evidence="3">Globin family profile domain-containing protein</fullName>
    </recommendedName>
</protein>
<dbReference type="AlphaFoldDB" id="A0A0B2VMJ8"/>
<dbReference type="EMBL" id="JPKZ01001320">
    <property type="protein sequence ID" value="KHN82604.1"/>
    <property type="molecule type" value="Genomic_DNA"/>
</dbReference>
<comment type="caution">
    <text evidence="1">The sequence shown here is derived from an EMBL/GenBank/DDBJ whole genome shotgun (WGS) entry which is preliminary data.</text>
</comment>
<proteinExistence type="predicted"/>
<dbReference type="Gene3D" id="1.10.490.10">
    <property type="entry name" value="Globins"/>
    <property type="match status" value="1"/>
</dbReference>
<gene>
    <name evidence="1" type="ORF">Tcan_10425</name>
</gene>
<evidence type="ECO:0000313" key="1">
    <source>
        <dbReference type="EMBL" id="KHN82604.1"/>
    </source>
</evidence>
<dbReference type="InterPro" id="IPR012292">
    <property type="entry name" value="Globin/Proto"/>
</dbReference>
<dbReference type="OMA" id="EIIACQM"/>
<dbReference type="GO" id="GO:0020037">
    <property type="term" value="F:heme binding"/>
    <property type="evidence" value="ECO:0007669"/>
    <property type="project" value="InterPro"/>
</dbReference>
<keyword evidence="2" id="KW-1185">Reference proteome</keyword>